<dbReference type="InterPro" id="IPR009078">
    <property type="entry name" value="Ferritin-like_SF"/>
</dbReference>
<dbReference type="PROSITE" id="PS00368">
    <property type="entry name" value="RIBORED_SMALL"/>
    <property type="match status" value="1"/>
</dbReference>
<dbReference type="PANTHER" id="PTHR23409:SF18">
    <property type="entry name" value="RIBONUCLEOSIDE-DIPHOSPHATE REDUCTASE SUBUNIT M2"/>
    <property type="match status" value="1"/>
</dbReference>
<comment type="caution">
    <text evidence="2">The sequence shown here is derived from an EMBL/GenBank/DDBJ whole genome shotgun (WGS) entry which is preliminary data.</text>
</comment>
<sequence>MPAVPSLIPASYLDEPLLAPNPERFCMFPIKYPSIWEFYKKAVASFWTAEEVDLSQDLRHWDVTLTSDERHFISHVLAFFASSDGIVLENLSSRFMSDVQLPEARAFYGFQIAIENIHSETYSLLLETYIKDDVEKSRLFSAIETLPCVARKAEWALRWIESSDSFADRLVAFACVEGIFFSGSFCAIFWLKKRGLMPGLTFSNELISRDEGLHCDFACLLYGLLNRKLSKERVRSIVMDAVEIEKEFVCDALPVALVGMNADLMSQYIEFVADRLVMALGCDKIYGVGNPFDWMELISLQGKTNFFEKRVGEYQKAAVMSSLNGVGSTHVFKIDEDF</sequence>
<comment type="similarity">
    <text evidence="1">Belongs to the ribonucleoside diphosphate reductase small chain family.</text>
</comment>
<name>A0A9Q0C1G4_9POAL</name>
<protein>
    <submittedName>
        <fullName evidence="2">Uncharacterized protein</fullName>
    </submittedName>
</protein>
<evidence type="ECO:0000313" key="3">
    <source>
        <dbReference type="Proteomes" id="UP001151287"/>
    </source>
</evidence>
<keyword evidence="3" id="KW-1185">Reference proteome</keyword>
<dbReference type="PANTHER" id="PTHR23409">
    <property type="entry name" value="RIBONUCLEOSIDE-DIPHOSPHATE REDUCTASE SMALL CHAIN"/>
    <property type="match status" value="1"/>
</dbReference>
<dbReference type="InterPro" id="IPR033909">
    <property type="entry name" value="RNR_small"/>
</dbReference>
<dbReference type="OrthoDB" id="10248373at2759"/>
<dbReference type="InterPro" id="IPR000358">
    <property type="entry name" value="RNR_small_fam"/>
</dbReference>
<accession>A0A9Q0C1G4</accession>
<gene>
    <name evidence="2" type="ORF">LUZ63_016914</name>
</gene>
<proteinExistence type="inferred from homology"/>
<dbReference type="Gene3D" id="1.10.620.20">
    <property type="entry name" value="Ribonucleotide Reductase, subunit A"/>
    <property type="match status" value="1"/>
</dbReference>
<dbReference type="GO" id="GO:0016491">
    <property type="term" value="F:oxidoreductase activity"/>
    <property type="evidence" value="ECO:0007669"/>
    <property type="project" value="InterPro"/>
</dbReference>
<dbReference type="GO" id="GO:0009263">
    <property type="term" value="P:deoxyribonucleotide biosynthetic process"/>
    <property type="evidence" value="ECO:0007669"/>
    <property type="project" value="InterPro"/>
</dbReference>
<evidence type="ECO:0000256" key="1">
    <source>
        <dbReference type="ARBA" id="ARBA00009303"/>
    </source>
</evidence>
<dbReference type="AlphaFoldDB" id="A0A9Q0C1G4"/>
<dbReference type="Pfam" id="PF00268">
    <property type="entry name" value="Ribonuc_red_sm"/>
    <property type="match status" value="1"/>
</dbReference>
<organism evidence="2 3">
    <name type="scientific">Rhynchospora breviuscula</name>
    <dbReference type="NCBI Taxonomy" id="2022672"/>
    <lineage>
        <taxon>Eukaryota</taxon>
        <taxon>Viridiplantae</taxon>
        <taxon>Streptophyta</taxon>
        <taxon>Embryophyta</taxon>
        <taxon>Tracheophyta</taxon>
        <taxon>Spermatophyta</taxon>
        <taxon>Magnoliopsida</taxon>
        <taxon>Liliopsida</taxon>
        <taxon>Poales</taxon>
        <taxon>Cyperaceae</taxon>
        <taxon>Cyperoideae</taxon>
        <taxon>Rhynchosporeae</taxon>
        <taxon>Rhynchospora</taxon>
    </lineage>
</organism>
<dbReference type="Proteomes" id="UP001151287">
    <property type="component" value="Unassembled WGS sequence"/>
</dbReference>
<dbReference type="EMBL" id="JAMQYH010000005">
    <property type="protein sequence ID" value="KAJ1685524.1"/>
    <property type="molecule type" value="Genomic_DNA"/>
</dbReference>
<dbReference type="InterPro" id="IPR012348">
    <property type="entry name" value="RNR-like"/>
</dbReference>
<dbReference type="CDD" id="cd01049">
    <property type="entry name" value="RNRR2"/>
    <property type="match status" value="1"/>
</dbReference>
<evidence type="ECO:0000313" key="2">
    <source>
        <dbReference type="EMBL" id="KAJ1685524.1"/>
    </source>
</evidence>
<dbReference type="SUPFAM" id="SSF47240">
    <property type="entry name" value="Ferritin-like"/>
    <property type="match status" value="1"/>
</dbReference>
<reference evidence="2" key="1">
    <citation type="journal article" date="2022" name="Cell">
        <title>Repeat-based holocentromeres influence genome architecture and karyotype evolution.</title>
        <authorList>
            <person name="Hofstatter P.G."/>
            <person name="Thangavel G."/>
            <person name="Lux T."/>
            <person name="Neumann P."/>
            <person name="Vondrak T."/>
            <person name="Novak P."/>
            <person name="Zhang M."/>
            <person name="Costa L."/>
            <person name="Castellani M."/>
            <person name="Scott A."/>
            <person name="Toegelov H."/>
            <person name="Fuchs J."/>
            <person name="Mata-Sucre Y."/>
            <person name="Dias Y."/>
            <person name="Vanzela A.L.L."/>
            <person name="Huettel B."/>
            <person name="Almeida C.C.S."/>
            <person name="Simkova H."/>
            <person name="Souza G."/>
            <person name="Pedrosa-Harand A."/>
            <person name="Macas J."/>
            <person name="Mayer K.F.X."/>
            <person name="Houben A."/>
            <person name="Marques A."/>
        </authorList>
    </citation>
    <scope>NUCLEOTIDE SEQUENCE</scope>
    <source>
        <strain evidence="2">RhyBre1mFocal</strain>
    </source>
</reference>
<dbReference type="InterPro" id="IPR030475">
    <property type="entry name" value="RNR_small_AS"/>
</dbReference>